<evidence type="ECO:0000259" key="1">
    <source>
        <dbReference type="Pfam" id="PF06259"/>
    </source>
</evidence>
<dbReference type="SUPFAM" id="SSF53474">
    <property type="entry name" value="alpha/beta-Hydrolases"/>
    <property type="match status" value="1"/>
</dbReference>
<proteinExistence type="predicted"/>
<evidence type="ECO:0000313" key="3">
    <source>
        <dbReference type="Proteomes" id="UP000199220"/>
    </source>
</evidence>
<dbReference type="InterPro" id="IPR010427">
    <property type="entry name" value="DUF1023"/>
</dbReference>
<dbReference type="OrthoDB" id="3259161at2"/>
<protein>
    <submittedName>
        <fullName evidence="2">Alpha/beta hydrolase</fullName>
    </submittedName>
</protein>
<accession>A0A1H5CUG8</accession>
<dbReference type="AlphaFoldDB" id="A0A1H5CUG8"/>
<keyword evidence="2" id="KW-0378">Hydrolase</keyword>
<dbReference type="RefSeq" id="WP_089771524.1">
    <property type="nucleotide sequence ID" value="NZ_FNTX01000001.1"/>
</dbReference>
<dbReference type="Proteomes" id="UP000199220">
    <property type="component" value="Unassembled WGS sequence"/>
</dbReference>
<gene>
    <name evidence="2" type="ORF">SAMN04488554_0471</name>
</gene>
<sequence length="587" mass="61461">MSLTSPNRGFPLEKIDGSAGDMRWWSSAIGRLADRQDDVRSAAEQTMELPGTGKSVTRARDDAADLLLALATDIAAAELLVRVLADYAEAYDTSASSANDVIGDVEDAHAAWQAADVEYQEAALAALWSARGDDEEASATAHSRLQEADEAREGCRSALDELWETYEQHYAAWDEAYDEALTALAEGTGTALTSEARDALAGLLACDTPAEVAAYWEQLGPGARAELSGRRPEIIGNLDGIPYDVRHAANVAELERAIAAAGEPVPPDLAALEAEVEGNDAWLVSFDPDGSEQVTAALAYGDLAGATDLNVLVPGMDASVTGMPSWGASARALNEGVEAADAAAESATVVWFGYDTPSKLEEPFLDRAEDGAASLSTFLDGLQTVHPDAENAVIAHSYGSTTAALAIGSEPGGHGVDQFIAVGSAGFPNDEALLANLNDGPDLYASLSPDDPWARIGRHVTLWGGDRVGPEGLPGATEFDSDGGYARDPDGTLATDKDGEYLHPTEGHSAQGADGYLSDGSESLYNIEQIVAHGEPGTVTDGVGSEGGFWESVDDVVETGKNVIEDGVELVKDSFRWPPVSTPAVPW</sequence>
<dbReference type="InterPro" id="IPR029058">
    <property type="entry name" value="AB_hydrolase_fold"/>
</dbReference>
<dbReference type="STRING" id="648782.SAMN04488554_0471"/>
<keyword evidence="3" id="KW-1185">Reference proteome</keyword>
<reference evidence="3" key="1">
    <citation type="submission" date="2016-10" db="EMBL/GenBank/DDBJ databases">
        <authorList>
            <person name="Varghese N."/>
            <person name="Submissions S."/>
        </authorList>
    </citation>
    <scope>NUCLEOTIDE SEQUENCE [LARGE SCALE GENOMIC DNA]</scope>
    <source>
        <strain evidence="3">DSM 21368</strain>
    </source>
</reference>
<evidence type="ECO:0000313" key="2">
    <source>
        <dbReference type="EMBL" id="SED70140.1"/>
    </source>
</evidence>
<feature type="domain" description="DUF1023" evidence="1">
    <location>
        <begin position="289"/>
        <end position="452"/>
    </location>
</feature>
<dbReference type="Gene3D" id="3.40.50.1820">
    <property type="entry name" value="alpha/beta hydrolase"/>
    <property type="match status" value="1"/>
</dbReference>
<dbReference type="EMBL" id="FNTX01000001">
    <property type="protein sequence ID" value="SED70140.1"/>
    <property type="molecule type" value="Genomic_DNA"/>
</dbReference>
<name>A0A1H5CUG8_9MICO</name>
<dbReference type="GO" id="GO:0016787">
    <property type="term" value="F:hydrolase activity"/>
    <property type="evidence" value="ECO:0007669"/>
    <property type="project" value="UniProtKB-KW"/>
</dbReference>
<organism evidence="2 3">
    <name type="scientific">Ruania alba</name>
    <dbReference type="NCBI Taxonomy" id="648782"/>
    <lineage>
        <taxon>Bacteria</taxon>
        <taxon>Bacillati</taxon>
        <taxon>Actinomycetota</taxon>
        <taxon>Actinomycetes</taxon>
        <taxon>Micrococcales</taxon>
        <taxon>Ruaniaceae</taxon>
        <taxon>Ruania</taxon>
    </lineage>
</organism>
<dbReference type="Pfam" id="PF06259">
    <property type="entry name" value="Abhydrolase_8"/>
    <property type="match status" value="1"/>
</dbReference>